<keyword evidence="8 12" id="KW-0862">Zinc</keyword>
<dbReference type="InterPro" id="IPR016193">
    <property type="entry name" value="Cytidine_deaminase-like"/>
</dbReference>
<evidence type="ECO:0000256" key="6">
    <source>
        <dbReference type="ARBA" id="ARBA00022723"/>
    </source>
</evidence>
<dbReference type="PANTHER" id="PTHR11644">
    <property type="entry name" value="CYTIDINE DEAMINASE"/>
    <property type="match status" value="1"/>
</dbReference>
<protein>
    <recommendedName>
        <fullName evidence="5 12">Cytidine deaminase</fullName>
        <ecNumber evidence="4 12">3.5.4.5</ecNumber>
    </recommendedName>
    <alternativeName>
        <fullName evidence="9 12">Cytidine aminohydrolase</fullName>
    </alternativeName>
</protein>
<name>A0ABT3CQD9_9BACT</name>
<comment type="catalytic activity">
    <reaction evidence="10 12">
        <text>2'-deoxycytidine + H2O + H(+) = 2'-deoxyuridine + NH4(+)</text>
        <dbReference type="Rhea" id="RHEA:13433"/>
        <dbReference type="ChEBI" id="CHEBI:15377"/>
        <dbReference type="ChEBI" id="CHEBI:15378"/>
        <dbReference type="ChEBI" id="CHEBI:15698"/>
        <dbReference type="ChEBI" id="CHEBI:16450"/>
        <dbReference type="ChEBI" id="CHEBI:28938"/>
        <dbReference type="EC" id="3.5.4.5"/>
    </reaction>
</comment>
<keyword evidence="6 12" id="KW-0479">Metal-binding</keyword>
<organism evidence="14 15">
    <name type="scientific">Reichenbachiella ulvae</name>
    <dbReference type="NCBI Taxonomy" id="2980104"/>
    <lineage>
        <taxon>Bacteria</taxon>
        <taxon>Pseudomonadati</taxon>
        <taxon>Bacteroidota</taxon>
        <taxon>Cytophagia</taxon>
        <taxon>Cytophagales</taxon>
        <taxon>Reichenbachiellaceae</taxon>
        <taxon>Reichenbachiella</taxon>
    </lineage>
</organism>
<dbReference type="InterPro" id="IPR050202">
    <property type="entry name" value="Cyt/Deoxycyt_deaminase"/>
</dbReference>
<evidence type="ECO:0000256" key="7">
    <source>
        <dbReference type="ARBA" id="ARBA00022801"/>
    </source>
</evidence>
<evidence type="ECO:0000256" key="1">
    <source>
        <dbReference type="ARBA" id="ARBA00001947"/>
    </source>
</evidence>
<accession>A0ABT3CQD9</accession>
<dbReference type="PROSITE" id="PS51747">
    <property type="entry name" value="CYT_DCMP_DEAMINASES_2"/>
    <property type="match status" value="1"/>
</dbReference>
<gene>
    <name evidence="14" type="primary">cdd</name>
    <name evidence="14" type="ORF">N7U62_04585</name>
</gene>
<evidence type="ECO:0000256" key="12">
    <source>
        <dbReference type="RuleBase" id="RU364006"/>
    </source>
</evidence>
<proteinExistence type="inferred from homology"/>
<dbReference type="InterPro" id="IPR006262">
    <property type="entry name" value="Cyt_deam_tetra"/>
</dbReference>
<evidence type="ECO:0000256" key="9">
    <source>
        <dbReference type="ARBA" id="ARBA00032005"/>
    </source>
</evidence>
<comment type="function">
    <text evidence="2 12">This enzyme scavenges exogenous and endogenous cytidine and 2'-deoxycytidine for UMP synthesis.</text>
</comment>
<evidence type="ECO:0000259" key="13">
    <source>
        <dbReference type="PROSITE" id="PS51747"/>
    </source>
</evidence>
<keyword evidence="7 12" id="KW-0378">Hydrolase</keyword>
<reference evidence="14 15" key="1">
    <citation type="submission" date="2022-10" db="EMBL/GenBank/DDBJ databases">
        <title>Comparative genomics and taxonomic characterization of three novel marine species of genus Reichenbachiella exhibiting antioxidant and polysaccharide degradation activities.</title>
        <authorList>
            <person name="Muhammad N."/>
            <person name="Lee Y.-J."/>
            <person name="Ko J."/>
            <person name="Kim S.-G."/>
        </authorList>
    </citation>
    <scope>NUCLEOTIDE SEQUENCE [LARGE SCALE GENOMIC DNA]</scope>
    <source>
        <strain evidence="14 15">ABR2-5</strain>
    </source>
</reference>
<comment type="cofactor">
    <cofactor evidence="1 12">
        <name>Zn(2+)</name>
        <dbReference type="ChEBI" id="CHEBI:29105"/>
    </cofactor>
</comment>
<dbReference type="Proteomes" id="UP001300692">
    <property type="component" value="Unassembled WGS sequence"/>
</dbReference>
<dbReference type="EMBL" id="JAOYOD010000001">
    <property type="protein sequence ID" value="MCV9385925.1"/>
    <property type="molecule type" value="Genomic_DNA"/>
</dbReference>
<evidence type="ECO:0000313" key="14">
    <source>
        <dbReference type="EMBL" id="MCV9385925.1"/>
    </source>
</evidence>
<feature type="domain" description="CMP/dCMP-type deaminase" evidence="13">
    <location>
        <begin position="5"/>
        <end position="126"/>
    </location>
</feature>
<evidence type="ECO:0000313" key="15">
    <source>
        <dbReference type="Proteomes" id="UP001300692"/>
    </source>
</evidence>
<dbReference type="NCBIfam" id="NF004064">
    <property type="entry name" value="PRK05578.1"/>
    <property type="match status" value="1"/>
</dbReference>
<evidence type="ECO:0000256" key="10">
    <source>
        <dbReference type="ARBA" id="ARBA00049252"/>
    </source>
</evidence>
<dbReference type="Gene3D" id="3.40.140.10">
    <property type="entry name" value="Cytidine Deaminase, domain 2"/>
    <property type="match status" value="1"/>
</dbReference>
<dbReference type="InterPro" id="IPR002125">
    <property type="entry name" value="CMP_dCMP_dom"/>
</dbReference>
<evidence type="ECO:0000256" key="2">
    <source>
        <dbReference type="ARBA" id="ARBA00003949"/>
    </source>
</evidence>
<sequence length="137" mass="14849">MKINQDISQLIERAKEASKNSYSPYSKFKVGAALINDKGQIYSGCNVENLSFPAGICAEQTAICKAVSEAGPDLKINILVVFTPTDDLTTPCGLCRQVINEFATPATRIICVCNSNTQLDTTFDQLFPLSPTIKGLK</sequence>
<evidence type="ECO:0000256" key="11">
    <source>
        <dbReference type="ARBA" id="ARBA00049558"/>
    </source>
</evidence>
<dbReference type="GO" id="GO:0004126">
    <property type="term" value="F:cytidine deaminase activity"/>
    <property type="evidence" value="ECO:0007669"/>
    <property type="project" value="UniProtKB-EC"/>
</dbReference>
<evidence type="ECO:0000256" key="3">
    <source>
        <dbReference type="ARBA" id="ARBA00006576"/>
    </source>
</evidence>
<evidence type="ECO:0000256" key="5">
    <source>
        <dbReference type="ARBA" id="ARBA00018266"/>
    </source>
</evidence>
<dbReference type="NCBIfam" id="TIGR01354">
    <property type="entry name" value="cyt_deam_tetra"/>
    <property type="match status" value="1"/>
</dbReference>
<dbReference type="PANTHER" id="PTHR11644:SF2">
    <property type="entry name" value="CYTIDINE DEAMINASE"/>
    <property type="match status" value="1"/>
</dbReference>
<comment type="catalytic activity">
    <reaction evidence="11 12">
        <text>cytidine + H2O + H(+) = uridine + NH4(+)</text>
        <dbReference type="Rhea" id="RHEA:16069"/>
        <dbReference type="ChEBI" id="CHEBI:15377"/>
        <dbReference type="ChEBI" id="CHEBI:15378"/>
        <dbReference type="ChEBI" id="CHEBI:16704"/>
        <dbReference type="ChEBI" id="CHEBI:17562"/>
        <dbReference type="ChEBI" id="CHEBI:28938"/>
        <dbReference type="EC" id="3.5.4.5"/>
    </reaction>
</comment>
<dbReference type="Pfam" id="PF00383">
    <property type="entry name" value="dCMP_cyt_deam_1"/>
    <property type="match status" value="1"/>
</dbReference>
<dbReference type="PROSITE" id="PS00903">
    <property type="entry name" value="CYT_DCMP_DEAMINASES_1"/>
    <property type="match status" value="1"/>
</dbReference>
<dbReference type="CDD" id="cd01283">
    <property type="entry name" value="cytidine_deaminase"/>
    <property type="match status" value="1"/>
</dbReference>
<comment type="caution">
    <text evidence="14">The sequence shown here is derived from an EMBL/GenBank/DDBJ whole genome shotgun (WGS) entry which is preliminary data.</text>
</comment>
<dbReference type="RefSeq" id="WP_264136707.1">
    <property type="nucleotide sequence ID" value="NZ_JAOYOD010000001.1"/>
</dbReference>
<comment type="similarity">
    <text evidence="3 12">Belongs to the cytidine and deoxycytidylate deaminase family.</text>
</comment>
<evidence type="ECO:0000256" key="4">
    <source>
        <dbReference type="ARBA" id="ARBA00012783"/>
    </source>
</evidence>
<dbReference type="EC" id="3.5.4.5" evidence="4 12"/>
<dbReference type="SUPFAM" id="SSF53927">
    <property type="entry name" value="Cytidine deaminase-like"/>
    <property type="match status" value="1"/>
</dbReference>
<dbReference type="InterPro" id="IPR016192">
    <property type="entry name" value="APOBEC/CMP_deaminase_Zn-bd"/>
</dbReference>
<keyword evidence="15" id="KW-1185">Reference proteome</keyword>
<evidence type="ECO:0000256" key="8">
    <source>
        <dbReference type="ARBA" id="ARBA00022833"/>
    </source>
</evidence>